<dbReference type="AlphaFoldDB" id="A0AAN6YHR7"/>
<gene>
    <name evidence="9" type="ORF">QBC37DRAFT_415995</name>
</gene>
<protein>
    <recommendedName>
        <fullName evidence="8">Rhodopsin domain-containing protein</fullName>
    </recommendedName>
</protein>
<reference evidence="9" key="1">
    <citation type="journal article" date="2023" name="Mol. Phylogenet. Evol.">
        <title>Genome-scale phylogeny and comparative genomics of the fungal order Sordariales.</title>
        <authorList>
            <person name="Hensen N."/>
            <person name="Bonometti L."/>
            <person name="Westerberg I."/>
            <person name="Brannstrom I.O."/>
            <person name="Guillou S."/>
            <person name="Cros-Aarteil S."/>
            <person name="Calhoun S."/>
            <person name="Haridas S."/>
            <person name="Kuo A."/>
            <person name="Mondo S."/>
            <person name="Pangilinan J."/>
            <person name="Riley R."/>
            <person name="LaButti K."/>
            <person name="Andreopoulos B."/>
            <person name="Lipzen A."/>
            <person name="Chen C."/>
            <person name="Yan M."/>
            <person name="Daum C."/>
            <person name="Ng V."/>
            <person name="Clum A."/>
            <person name="Steindorff A."/>
            <person name="Ohm R.A."/>
            <person name="Martin F."/>
            <person name="Silar P."/>
            <person name="Natvig D.O."/>
            <person name="Lalanne C."/>
            <person name="Gautier V."/>
            <person name="Ament-Velasquez S.L."/>
            <person name="Kruys A."/>
            <person name="Hutchinson M.I."/>
            <person name="Powell A.J."/>
            <person name="Barry K."/>
            <person name="Miller A.N."/>
            <person name="Grigoriev I.V."/>
            <person name="Debuchy R."/>
            <person name="Gladieux P."/>
            <person name="Hiltunen Thoren M."/>
            <person name="Johannesson H."/>
        </authorList>
    </citation>
    <scope>NUCLEOTIDE SEQUENCE</scope>
    <source>
        <strain evidence="9">PSN293</strain>
    </source>
</reference>
<feature type="transmembrane region" description="Helical" evidence="7">
    <location>
        <begin position="126"/>
        <end position="147"/>
    </location>
</feature>
<evidence type="ECO:0000256" key="6">
    <source>
        <dbReference type="SAM" id="MobiDB-lite"/>
    </source>
</evidence>
<keyword evidence="4 7" id="KW-0472">Membrane</keyword>
<evidence type="ECO:0000313" key="10">
    <source>
        <dbReference type="Proteomes" id="UP001301769"/>
    </source>
</evidence>
<keyword evidence="3 7" id="KW-1133">Transmembrane helix</keyword>
<feature type="transmembrane region" description="Helical" evidence="7">
    <location>
        <begin position="47"/>
        <end position="63"/>
    </location>
</feature>
<dbReference type="PANTHER" id="PTHR33048:SF108">
    <property type="entry name" value="INTEGRAL MEMBRANE PROTEIN"/>
    <property type="match status" value="1"/>
</dbReference>
<feature type="domain" description="Rhodopsin" evidence="8">
    <location>
        <begin position="31"/>
        <end position="272"/>
    </location>
</feature>
<feature type="compositionally biased region" description="Polar residues" evidence="6">
    <location>
        <begin position="288"/>
        <end position="302"/>
    </location>
</feature>
<feature type="region of interest" description="Disordered" evidence="6">
    <location>
        <begin position="288"/>
        <end position="325"/>
    </location>
</feature>
<feature type="region of interest" description="Disordered" evidence="6">
    <location>
        <begin position="385"/>
        <end position="426"/>
    </location>
</feature>
<evidence type="ECO:0000256" key="7">
    <source>
        <dbReference type="SAM" id="Phobius"/>
    </source>
</evidence>
<evidence type="ECO:0000259" key="8">
    <source>
        <dbReference type="Pfam" id="PF20684"/>
    </source>
</evidence>
<evidence type="ECO:0000256" key="2">
    <source>
        <dbReference type="ARBA" id="ARBA00022692"/>
    </source>
</evidence>
<feature type="transmembrane region" description="Helical" evidence="7">
    <location>
        <begin position="210"/>
        <end position="237"/>
    </location>
</feature>
<dbReference type="InterPro" id="IPR052337">
    <property type="entry name" value="SAT4-like"/>
</dbReference>
<evidence type="ECO:0000256" key="1">
    <source>
        <dbReference type="ARBA" id="ARBA00004141"/>
    </source>
</evidence>
<feature type="transmembrane region" description="Helical" evidence="7">
    <location>
        <begin position="97"/>
        <end position="114"/>
    </location>
</feature>
<reference evidence="9" key="2">
    <citation type="submission" date="2023-05" db="EMBL/GenBank/DDBJ databases">
        <authorList>
            <consortium name="Lawrence Berkeley National Laboratory"/>
            <person name="Steindorff A."/>
            <person name="Hensen N."/>
            <person name="Bonometti L."/>
            <person name="Westerberg I."/>
            <person name="Brannstrom I.O."/>
            <person name="Guillou S."/>
            <person name="Cros-Aarteil S."/>
            <person name="Calhoun S."/>
            <person name="Haridas S."/>
            <person name="Kuo A."/>
            <person name="Mondo S."/>
            <person name="Pangilinan J."/>
            <person name="Riley R."/>
            <person name="Labutti K."/>
            <person name="Andreopoulos B."/>
            <person name="Lipzen A."/>
            <person name="Chen C."/>
            <person name="Yanf M."/>
            <person name="Daum C."/>
            <person name="Ng V."/>
            <person name="Clum A."/>
            <person name="Ohm R."/>
            <person name="Martin F."/>
            <person name="Silar P."/>
            <person name="Natvig D."/>
            <person name="Lalanne C."/>
            <person name="Gautier V."/>
            <person name="Ament-Velasquez S.L."/>
            <person name="Kruys A."/>
            <person name="Hutchinson M.I."/>
            <person name="Powell A.J."/>
            <person name="Barry K."/>
            <person name="Miller A.N."/>
            <person name="Grigoriev I.V."/>
            <person name="Debuchy R."/>
            <person name="Gladieux P."/>
            <person name="Thoren M.H."/>
            <person name="Johannesson H."/>
        </authorList>
    </citation>
    <scope>NUCLEOTIDE SEQUENCE</scope>
    <source>
        <strain evidence="9">PSN293</strain>
    </source>
</reference>
<keyword evidence="2 7" id="KW-0812">Transmembrane</keyword>
<dbReference type="GO" id="GO:0016020">
    <property type="term" value="C:membrane"/>
    <property type="evidence" value="ECO:0007669"/>
    <property type="project" value="UniProtKB-SubCell"/>
</dbReference>
<feature type="transmembrane region" description="Helical" evidence="7">
    <location>
        <begin position="17"/>
        <end position="35"/>
    </location>
</feature>
<dbReference type="PANTHER" id="PTHR33048">
    <property type="entry name" value="PTH11-LIKE INTEGRAL MEMBRANE PROTEIN (AFU_ORTHOLOGUE AFUA_5G11245)"/>
    <property type="match status" value="1"/>
</dbReference>
<proteinExistence type="inferred from homology"/>
<evidence type="ECO:0000256" key="4">
    <source>
        <dbReference type="ARBA" id="ARBA00023136"/>
    </source>
</evidence>
<dbReference type="Proteomes" id="UP001301769">
    <property type="component" value="Unassembled WGS sequence"/>
</dbReference>
<organism evidence="9 10">
    <name type="scientific">Rhypophila decipiens</name>
    <dbReference type="NCBI Taxonomy" id="261697"/>
    <lineage>
        <taxon>Eukaryota</taxon>
        <taxon>Fungi</taxon>
        <taxon>Dikarya</taxon>
        <taxon>Ascomycota</taxon>
        <taxon>Pezizomycotina</taxon>
        <taxon>Sordariomycetes</taxon>
        <taxon>Sordariomycetidae</taxon>
        <taxon>Sordariales</taxon>
        <taxon>Naviculisporaceae</taxon>
        <taxon>Rhypophila</taxon>
    </lineage>
</organism>
<keyword evidence="10" id="KW-1185">Reference proteome</keyword>
<sequence length="426" mass="46383">MDFSHTPGWHGGIEQRLNGSLIALSTIFLGMRLYVRAFMTKAMGWDDLIAGIAWALLVTQSAMDIRAVTFGSGAHMEFVPLELLAKFFESLNIQKCIYFWAVAFVRWSILAFLPRLSSEKIVMYSIYLVGSIIFIQTFVCQVFLLTMCDPVADVFKPPFLPGLNCKSSDEDSKMMRAHGATGIAIDFFLLILPIYIIYSKMMWSRRTIQVILVMSIGTFVVVTGIIRLVLILTIDFYTDTTHKMGTIGVWTNLEGHVGFWCCCFPALQPLVRIISYKLGIRSKLLSGGQSNSNQKYYASGRSQTGGKGTKPGTHHGASANRRSAQFGASNTITKNGYLKNGSGVDNSSDFDSDSQKGIIIADGAQGGANSDIEMGSLGGGAYEKNGSSGAGIHKRTEVSIQTETVPPGSKPRRGGAGVADSWVDLN</sequence>
<evidence type="ECO:0000313" key="9">
    <source>
        <dbReference type="EMBL" id="KAK4216902.1"/>
    </source>
</evidence>
<comment type="similarity">
    <text evidence="5">Belongs to the SAT4 family.</text>
</comment>
<comment type="caution">
    <text evidence="9">The sequence shown here is derived from an EMBL/GenBank/DDBJ whole genome shotgun (WGS) entry which is preliminary data.</text>
</comment>
<accession>A0AAN6YHR7</accession>
<evidence type="ECO:0000256" key="5">
    <source>
        <dbReference type="ARBA" id="ARBA00038359"/>
    </source>
</evidence>
<comment type="subcellular location">
    <subcellularLocation>
        <location evidence="1">Membrane</location>
        <topology evidence="1">Multi-pass membrane protein</topology>
    </subcellularLocation>
</comment>
<dbReference type="InterPro" id="IPR049326">
    <property type="entry name" value="Rhodopsin_dom_fungi"/>
</dbReference>
<dbReference type="EMBL" id="MU858064">
    <property type="protein sequence ID" value="KAK4216902.1"/>
    <property type="molecule type" value="Genomic_DNA"/>
</dbReference>
<evidence type="ECO:0000256" key="3">
    <source>
        <dbReference type="ARBA" id="ARBA00022989"/>
    </source>
</evidence>
<name>A0AAN6YHR7_9PEZI</name>
<feature type="transmembrane region" description="Helical" evidence="7">
    <location>
        <begin position="177"/>
        <end position="198"/>
    </location>
</feature>
<dbReference type="Pfam" id="PF20684">
    <property type="entry name" value="Fung_rhodopsin"/>
    <property type="match status" value="1"/>
</dbReference>